<evidence type="ECO:0000313" key="3">
    <source>
        <dbReference type="EMBL" id="CCE79051.1"/>
    </source>
</evidence>
<evidence type="ECO:0000256" key="1">
    <source>
        <dbReference type="SAM" id="MobiDB-lite"/>
    </source>
</evidence>
<dbReference type="EMBL" id="FO082056">
    <property type="protein sequence ID" value="CCE79051.1"/>
    <property type="molecule type" value="Genomic_DNA"/>
</dbReference>
<dbReference type="EMBL" id="FO082057">
    <property type="protein sequence ID" value="CCE78465.1"/>
    <property type="molecule type" value="Genomic_DNA"/>
</dbReference>
<dbReference type="AlphaFoldDB" id="G8YQW6"/>
<dbReference type="Proteomes" id="UP000005222">
    <property type="component" value="Chromosome C"/>
</dbReference>
<dbReference type="InParanoid" id="G8YQW6"/>
<reference evidence="4" key="2">
    <citation type="journal article" date="2012" name="G3 (Bethesda)">
        <title>Pichia sorbitophila, an interspecies yeast hybrid reveals early steps of genome resolution following polyploidization.</title>
        <authorList>
            <person name="Leh Louis V."/>
            <person name="Despons L."/>
            <person name="Friedrich A."/>
            <person name="Martin T."/>
            <person name="Durrens P."/>
            <person name="Casaregola S."/>
            <person name="Neuveglise C."/>
            <person name="Fairhead C."/>
            <person name="Marck C."/>
            <person name="Cruz J.A."/>
            <person name="Straub M.L."/>
            <person name="Kugler V."/>
            <person name="Sacerdot C."/>
            <person name="Uzunov Z."/>
            <person name="Thierry A."/>
            <person name="Weiss S."/>
            <person name="Bleykasten C."/>
            <person name="De Montigny J."/>
            <person name="Jacques N."/>
            <person name="Jung P."/>
            <person name="Lemaire M."/>
            <person name="Mallet S."/>
            <person name="Morel G."/>
            <person name="Richard G.F."/>
            <person name="Sarkar A."/>
            <person name="Savel G."/>
            <person name="Schacherer J."/>
            <person name="Seret M.L."/>
            <person name="Talla E."/>
            <person name="Samson G."/>
            <person name="Jubin C."/>
            <person name="Poulain J."/>
            <person name="Vacherie B."/>
            <person name="Barbe V."/>
            <person name="Pelletier E."/>
            <person name="Sherman D.J."/>
            <person name="Westhof E."/>
            <person name="Weissenbach J."/>
            <person name="Baret P.V."/>
            <person name="Wincker P."/>
            <person name="Gaillardin C."/>
            <person name="Dujon B."/>
            <person name="Souciet J.L."/>
        </authorList>
    </citation>
    <scope>NUCLEOTIDE SEQUENCE [LARGE SCALE GENOMIC DNA]</scope>
    <source>
        <strain evidence="4">ATCC MYA-4447 / BCRC 22081 / CBS 7064 / NBRC 10061 / NRRL Y-12695</strain>
    </source>
</reference>
<proteinExistence type="predicted"/>
<sequence>MSLQRSMARYRTLKQIKAFSVRSSRRYRKRLVVKTKAFWRNPALSRQGQPAVPQHAYNREPASQTTVHSYILTDVVKARLRVHYISVLERCPRTTSSLGSKWTAHAHRITHPPVPCPEHPRRFRSGTLAQHDSSYLRPV</sequence>
<reference evidence="3" key="1">
    <citation type="submission" date="2011-10" db="EMBL/GenBank/DDBJ databases">
        <authorList>
            <person name="Genoscope - CEA"/>
        </authorList>
    </citation>
    <scope>NUCLEOTIDE SEQUENCE</scope>
</reference>
<protein>
    <submittedName>
        <fullName evidence="3">Piso0_001088 protein</fullName>
    </submittedName>
</protein>
<organism evidence="3 4">
    <name type="scientific">Pichia sorbitophila (strain ATCC MYA-4447 / BCRC 22081 / CBS 7064 / NBRC 10061 / NRRL Y-12695)</name>
    <name type="common">Hybrid yeast</name>
    <dbReference type="NCBI Taxonomy" id="559304"/>
    <lineage>
        <taxon>Eukaryota</taxon>
        <taxon>Fungi</taxon>
        <taxon>Dikarya</taxon>
        <taxon>Ascomycota</taxon>
        <taxon>Saccharomycotina</taxon>
        <taxon>Pichiomycetes</taxon>
        <taxon>Debaryomycetaceae</taxon>
        <taxon>Millerozyma</taxon>
    </lineage>
</organism>
<feature type="region of interest" description="Disordered" evidence="1">
    <location>
        <begin position="110"/>
        <end position="139"/>
    </location>
</feature>
<keyword evidence="4" id="KW-1185">Reference proteome</keyword>
<gene>
    <name evidence="3" type="primary">Piso0_001088</name>
    <name evidence="2" type="ORF">GNLVRS01_PISO0C10628g</name>
    <name evidence="3" type="ORF">GNLVRS01_PISO0D10695g</name>
</gene>
<evidence type="ECO:0000313" key="4">
    <source>
        <dbReference type="Proteomes" id="UP000005222"/>
    </source>
</evidence>
<accession>G8YQW6</accession>
<evidence type="ECO:0000313" key="2">
    <source>
        <dbReference type="EMBL" id="CCE78465.1"/>
    </source>
</evidence>
<name>G8YQW6_PICSO</name>
<dbReference type="HOGENOM" id="CLU_1845828_0_0_1"/>
<dbReference type="Proteomes" id="UP000005222">
    <property type="component" value="Chromosome D"/>
</dbReference>